<dbReference type="Ensembl" id="ENSXCOT00000021688.1">
    <property type="protein sequence ID" value="ENSXCOP00000021427.1"/>
    <property type="gene ID" value="ENSXCOG00000016037.1"/>
</dbReference>
<dbReference type="Pfam" id="PF00583">
    <property type="entry name" value="Acetyltransf_1"/>
    <property type="match status" value="1"/>
</dbReference>
<dbReference type="SUPFAM" id="SSF55729">
    <property type="entry name" value="Acyl-CoA N-acyltransferases (Nat)"/>
    <property type="match status" value="1"/>
</dbReference>
<sequence>MFVLHLRRIETLCRFSIIWFWKRYQIGNKKLAIDASFFLLFPVVMELVIRRYRPSDKDTVRRLFSSGIREHIGPCFQNAMSSPLHLTITLSLGLVGYLLGSLYTALLLPTAWVGLIYCCSYDLFARYVAMKLKTDMQDIDGTYLSRPDDCFWVAEAEVDGATQVIGMVAVLCIGSGNEKHGEMFRMSISPKSRRMGLGRMLTQTVIDFCKERGFSKLVLGTTSTQMAAVDLYKKLGFKLVLTHKDVYAPPWMLALAQVNRLLLQTERKDDKNCYQNDRLC</sequence>
<dbReference type="PANTHER" id="PTHR13947">
    <property type="entry name" value="GNAT FAMILY N-ACETYLTRANSFERASE"/>
    <property type="match status" value="1"/>
</dbReference>
<evidence type="ECO:0000256" key="1">
    <source>
        <dbReference type="ARBA" id="ARBA00022679"/>
    </source>
</evidence>
<dbReference type="Gene3D" id="3.40.630.30">
    <property type="match status" value="1"/>
</dbReference>
<dbReference type="InterPro" id="IPR000182">
    <property type="entry name" value="GNAT_dom"/>
</dbReference>
<protein>
    <recommendedName>
        <fullName evidence="3">N-acetyltransferase domain-containing protein</fullName>
    </recommendedName>
</protein>
<keyword evidence="2" id="KW-0812">Transmembrane</keyword>
<reference evidence="4" key="1">
    <citation type="submission" date="2025-08" db="UniProtKB">
        <authorList>
            <consortium name="Ensembl"/>
        </authorList>
    </citation>
    <scope>IDENTIFICATION</scope>
</reference>
<dbReference type="CDD" id="cd04301">
    <property type="entry name" value="NAT_SF"/>
    <property type="match status" value="1"/>
</dbReference>
<feature type="transmembrane region" description="Helical" evidence="2">
    <location>
        <begin position="86"/>
        <end position="105"/>
    </location>
</feature>
<keyword evidence="2" id="KW-0472">Membrane</keyword>
<keyword evidence="5" id="KW-1185">Reference proteome</keyword>
<name>A0A3B5MCT3_9TELE</name>
<dbReference type="InterPro" id="IPR050769">
    <property type="entry name" value="NAT_camello-type"/>
</dbReference>
<feature type="transmembrane region" description="Helical" evidence="2">
    <location>
        <begin position="31"/>
        <end position="49"/>
    </location>
</feature>
<dbReference type="InterPro" id="IPR016181">
    <property type="entry name" value="Acyl_CoA_acyltransferase"/>
</dbReference>
<evidence type="ECO:0000313" key="4">
    <source>
        <dbReference type="Ensembl" id="ENSXCOP00000021427.1"/>
    </source>
</evidence>
<feature type="domain" description="N-acetyltransferase" evidence="3">
    <location>
        <begin position="114"/>
        <end position="264"/>
    </location>
</feature>
<keyword evidence="2" id="KW-1133">Transmembrane helix</keyword>
<dbReference type="STRING" id="32473.ENSXCOP00000021427"/>
<evidence type="ECO:0000259" key="3">
    <source>
        <dbReference type="PROSITE" id="PS51186"/>
    </source>
</evidence>
<dbReference type="PROSITE" id="PS51186">
    <property type="entry name" value="GNAT"/>
    <property type="match status" value="1"/>
</dbReference>
<dbReference type="GeneTree" id="ENSGT00950000182932"/>
<keyword evidence="1" id="KW-0808">Transferase</keyword>
<dbReference type="AlphaFoldDB" id="A0A3B5MCT3"/>
<accession>A0A3B5MCT3</accession>
<evidence type="ECO:0000313" key="5">
    <source>
        <dbReference type="Proteomes" id="UP000261380"/>
    </source>
</evidence>
<proteinExistence type="predicted"/>
<dbReference type="Proteomes" id="UP000261380">
    <property type="component" value="Unplaced"/>
</dbReference>
<reference evidence="4" key="2">
    <citation type="submission" date="2025-09" db="UniProtKB">
        <authorList>
            <consortium name="Ensembl"/>
        </authorList>
    </citation>
    <scope>IDENTIFICATION</scope>
</reference>
<dbReference type="GO" id="GO:0008080">
    <property type="term" value="F:N-acetyltransferase activity"/>
    <property type="evidence" value="ECO:0007669"/>
    <property type="project" value="InterPro"/>
</dbReference>
<evidence type="ECO:0000256" key="2">
    <source>
        <dbReference type="SAM" id="Phobius"/>
    </source>
</evidence>
<dbReference type="PANTHER" id="PTHR13947:SF58">
    <property type="entry name" value="8B (PUTATIVE,_PSEUDO-RELATED"/>
    <property type="match status" value="1"/>
</dbReference>
<organism evidence="4 5">
    <name type="scientific">Xiphophorus couchianus</name>
    <name type="common">Monterrey platyfish</name>
    <dbReference type="NCBI Taxonomy" id="32473"/>
    <lineage>
        <taxon>Eukaryota</taxon>
        <taxon>Metazoa</taxon>
        <taxon>Chordata</taxon>
        <taxon>Craniata</taxon>
        <taxon>Vertebrata</taxon>
        <taxon>Euteleostomi</taxon>
        <taxon>Actinopterygii</taxon>
        <taxon>Neopterygii</taxon>
        <taxon>Teleostei</taxon>
        <taxon>Neoteleostei</taxon>
        <taxon>Acanthomorphata</taxon>
        <taxon>Ovalentaria</taxon>
        <taxon>Atherinomorphae</taxon>
        <taxon>Cyprinodontiformes</taxon>
        <taxon>Poeciliidae</taxon>
        <taxon>Poeciliinae</taxon>
        <taxon>Xiphophorus</taxon>
    </lineage>
</organism>